<organism evidence="1 2">
    <name type="scientific">Streblomastix strix</name>
    <dbReference type="NCBI Taxonomy" id="222440"/>
    <lineage>
        <taxon>Eukaryota</taxon>
        <taxon>Metamonada</taxon>
        <taxon>Preaxostyla</taxon>
        <taxon>Oxymonadida</taxon>
        <taxon>Streblomastigidae</taxon>
        <taxon>Streblomastix</taxon>
    </lineage>
</organism>
<protein>
    <submittedName>
        <fullName evidence="1">Uncharacterized protein</fullName>
    </submittedName>
</protein>
<evidence type="ECO:0000313" key="1">
    <source>
        <dbReference type="EMBL" id="KAA6371715.1"/>
    </source>
</evidence>
<comment type="caution">
    <text evidence="1">The sequence shown here is derived from an EMBL/GenBank/DDBJ whole genome shotgun (WGS) entry which is preliminary data.</text>
</comment>
<proteinExistence type="predicted"/>
<sequence length="78" mass="8263">IDQCHVIPSAYLALTQDGSKAVKVFNPNNFVLGWKLATDDSSTRGDGVVRIMFDDNPDSQVLSLEVVGVIGGSAIRSG</sequence>
<gene>
    <name evidence="1" type="ORF">EZS28_032757</name>
</gene>
<name>A0A5J4UPP5_9EUKA</name>
<evidence type="ECO:0000313" key="2">
    <source>
        <dbReference type="Proteomes" id="UP000324800"/>
    </source>
</evidence>
<dbReference type="Proteomes" id="UP000324800">
    <property type="component" value="Unassembled WGS sequence"/>
</dbReference>
<dbReference type="AlphaFoldDB" id="A0A5J4UPP5"/>
<accession>A0A5J4UPP5</accession>
<dbReference type="EMBL" id="SNRW01014214">
    <property type="protein sequence ID" value="KAA6371715.1"/>
    <property type="molecule type" value="Genomic_DNA"/>
</dbReference>
<reference evidence="1 2" key="1">
    <citation type="submission" date="2019-03" db="EMBL/GenBank/DDBJ databases">
        <title>Single cell metagenomics reveals metabolic interactions within the superorganism composed of flagellate Streblomastix strix and complex community of Bacteroidetes bacteria on its surface.</title>
        <authorList>
            <person name="Treitli S.C."/>
            <person name="Kolisko M."/>
            <person name="Husnik F."/>
            <person name="Keeling P."/>
            <person name="Hampl V."/>
        </authorList>
    </citation>
    <scope>NUCLEOTIDE SEQUENCE [LARGE SCALE GENOMIC DNA]</scope>
    <source>
        <strain evidence="1">ST1C</strain>
    </source>
</reference>
<feature type="non-terminal residue" evidence="1">
    <location>
        <position position="1"/>
    </location>
</feature>